<comment type="caution">
    <text evidence="3">The sequence shown here is derived from an EMBL/GenBank/DDBJ whole genome shotgun (WGS) entry which is preliminary data.</text>
</comment>
<feature type="coiled-coil region" evidence="1">
    <location>
        <begin position="73"/>
        <end position="123"/>
    </location>
</feature>
<evidence type="ECO:0000256" key="1">
    <source>
        <dbReference type="SAM" id="Coils"/>
    </source>
</evidence>
<protein>
    <submittedName>
        <fullName evidence="3">Uncharacterized protein</fullName>
    </submittedName>
</protein>
<name>A0AAV3Q074_LITER</name>
<dbReference type="Proteomes" id="UP001454036">
    <property type="component" value="Unassembled WGS sequence"/>
</dbReference>
<proteinExistence type="predicted"/>
<keyword evidence="2" id="KW-0812">Transmembrane</keyword>
<sequence>MANLDLGPQASYEASRLWIQVVHCFWVLSFLPSTLFLGFNFLLVFLQAASASRALGDGHTLLSQQTHTLHEALTREHLKVRAMEEELKELRTQVSNYPWDLALKDQELRMAEAEREAANQATLAAHREKDDLRRAYL</sequence>
<organism evidence="3 4">
    <name type="scientific">Lithospermum erythrorhizon</name>
    <name type="common">Purple gromwell</name>
    <name type="synonym">Lithospermum officinale var. erythrorhizon</name>
    <dbReference type="NCBI Taxonomy" id="34254"/>
    <lineage>
        <taxon>Eukaryota</taxon>
        <taxon>Viridiplantae</taxon>
        <taxon>Streptophyta</taxon>
        <taxon>Embryophyta</taxon>
        <taxon>Tracheophyta</taxon>
        <taxon>Spermatophyta</taxon>
        <taxon>Magnoliopsida</taxon>
        <taxon>eudicotyledons</taxon>
        <taxon>Gunneridae</taxon>
        <taxon>Pentapetalae</taxon>
        <taxon>asterids</taxon>
        <taxon>lamiids</taxon>
        <taxon>Boraginales</taxon>
        <taxon>Boraginaceae</taxon>
        <taxon>Boraginoideae</taxon>
        <taxon>Lithospermeae</taxon>
        <taxon>Lithospermum</taxon>
    </lineage>
</organism>
<accession>A0AAV3Q074</accession>
<feature type="transmembrane region" description="Helical" evidence="2">
    <location>
        <begin position="20"/>
        <end position="46"/>
    </location>
</feature>
<evidence type="ECO:0000313" key="3">
    <source>
        <dbReference type="EMBL" id="GAA0156791.1"/>
    </source>
</evidence>
<evidence type="ECO:0000256" key="2">
    <source>
        <dbReference type="SAM" id="Phobius"/>
    </source>
</evidence>
<gene>
    <name evidence="3" type="ORF">LIER_14196</name>
</gene>
<dbReference type="EMBL" id="BAABME010002949">
    <property type="protein sequence ID" value="GAA0156791.1"/>
    <property type="molecule type" value="Genomic_DNA"/>
</dbReference>
<keyword evidence="4" id="KW-1185">Reference proteome</keyword>
<keyword evidence="2" id="KW-1133">Transmembrane helix</keyword>
<evidence type="ECO:0000313" key="4">
    <source>
        <dbReference type="Proteomes" id="UP001454036"/>
    </source>
</evidence>
<keyword evidence="1" id="KW-0175">Coiled coil</keyword>
<dbReference type="AlphaFoldDB" id="A0AAV3Q074"/>
<keyword evidence="2" id="KW-0472">Membrane</keyword>
<reference evidence="3 4" key="1">
    <citation type="submission" date="2024-01" db="EMBL/GenBank/DDBJ databases">
        <title>The complete chloroplast genome sequence of Lithospermum erythrorhizon: insights into the phylogenetic relationship among Boraginaceae species and the maternal lineages of purple gromwells.</title>
        <authorList>
            <person name="Okada T."/>
            <person name="Watanabe K."/>
        </authorList>
    </citation>
    <scope>NUCLEOTIDE SEQUENCE [LARGE SCALE GENOMIC DNA]</scope>
</reference>